<dbReference type="Gene3D" id="3.40.50.720">
    <property type="entry name" value="NAD(P)-binding Rossmann-like Domain"/>
    <property type="match status" value="1"/>
</dbReference>
<dbReference type="Pfam" id="PF02894">
    <property type="entry name" value="GFO_IDH_MocA_C"/>
    <property type="match status" value="1"/>
</dbReference>
<dbReference type="Proteomes" id="UP001595690">
    <property type="component" value="Unassembled WGS sequence"/>
</dbReference>
<dbReference type="RefSeq" id="WP_382376206.1">
    <property type="nucleotide sequence ID" value="NZ_JBHRZI010000019.1"/>
</dbReference>
<keyword evidence="5" id="KW-1185">Reference proteome</keyword>
<feature type="domain" description="Gfo/Idh/MocA-like oxidoreductase N-terminal" evidence="2">
    <location>
        <begin position="5"/>
        <end position="131"/>
    </location>
</feature>
<dbReference type="Gene3D" id="3.30.360.10">
    <property type="entry name" value="Dihydrodipicolinate Reductase, domain 2"/>
    <property type="match status" value="1"/>
</dbReference>
<protein>
    <submittedName>
        <fullName evidence="4">Gfo/Idh/MocA family protein</fullName>
    </submittedName>
</protein>
<dbReference type="PANTHER" id="PTHR43377">
    <property type="entry name" value="BILIVERDIN REDUCTASE A"/>
    <property type="match status" value="1"/>
</dbReference>
<comment type="caution">
    <text evidence="4">The sequence shown here is derived from an EMBL/GenBank/DDBJ whole genome shotgun (WGS) entry which is preliminary data.</text>
</comment>
<gene>
    <name evidence="4" type="ORF">ACFOWZ_24450</name>
</gene>
<sequence length="421" mass="47610">MARRRYAVVGTGARAERHVHAIAVEHAATCELVAFADVNRARMNVHNDRLADLGVGPVPVYDAADFLKMLDEQRVDVVVVTTVDRYHDTYIVEALDAGRDVVTEKPMTTDVPSARKILDAVHRNDGNVTVTFNYRYNPIHEKVRALLSEGAVGEIGSVHFEWLLDTRHGADYFRRWHRDKANSGGLMVHKATHHFDLLNWWVGSVPETVYAHGRLFFYGDENGERHGYTHDDRFAIDLKQNDWLKKLYLDARHEDGYRRDQNPFEPGVSIEDDMSVLVRYASGANLTYHLTAYSPWEGYRLMVNGSKGRLELEVVENSWVSSQNPAVHGVSANPEQGWAKLSVHRLFEEREDIPLEYDRDGHGGADQRMVDALYGPPGQEDPLGRKATHYDGTLSLLTGFAANRSFETGEPVHVVDVIDLR</sequence>
<dbReference type="InterPro" id="IPR036291">
    <property type="entry name" value="NAD(P)-bd_dom_sf"/>
</dbReference>
<dbReference type="PANTHER" id="PTHR43377:SF2">
    <property type="entry name" value="BINDING ROSSMANN FOLD OXIDOREDUCTASE, PUTATIVE (AFU_ORTHOLOGUE AFUA_4G00560)-RELATED"/>
    <property type="match status" value="1"/>
</dbReference>
<proteinExistence type="inferred from homology"/>
<evidence type="ECO:0000259" key="2">
    <source>
        <dbReference type="Pfam" id="PF01408"/>
    </source>
</evidence>
<dbReference type="InterPro" id="IPR051450">
    <property type="entry name" value="Gfo/Idh/MocA_Oxidoreductases"/>
</dbReference>
<name>A0ABV8BY48_9PSEU</name>
<dbReference type="InterPro" id="IPR000683">
    <property type="entry name" value="Gfo/Idh/MocA-like_OxRdtase_N"/>
</dbReference>
<evidence type="ECO:0000313" key="5">
    <source>
        <dbReference type="Proteomes" id="UP001595690"/>
    </source>
</evidence>
<feature type="domain" description="Gfo/Idh/MocA-like oxidoreductase C-terminal" evidence="3">
    <location>
        <begin position="145"/>
        <end position="413"/>
    </location>
</feature>
<dbReference type="InterPro" id="IPR004104">
    <property type="entry name" value="Gfo/Idh/MocA-like_OxRdtase_C"/>
</dbReference>
<dbReference type="SUPFAM" id="SSF51735">
    <property type="entry name" value="NAD(P)-binding Rossmann-fold domains"/>
    <property type="match status" value="1"/>
</dbReference>
<evidence type="ECO:0000259" key="3">
    <source>
        <dbReference type="Pfam" id="PF02894"/>
    </source>
</evidence>
<organism evidence="4 5">
    <name type="scientific">Lentzea rhizosphaerae</name>
    <dbReference type="NCBI Taxonomy" id="2041025"/>
    <lineage>
        <taxon>Bacteria</taxon>
        <taxon>Bacillati</taxon>
        <taxon>Actinomycetota</taxon>
        <taxon>Actinomycetes</taxon>
        <taxon>Pseudonocardiales</taxon>
        <taxon>Pseudonocardiaceae</taxon>
        <taxon>Lentzea</taxon>
    </lineage>
</organism>
<evidence type="ECO:0000256" key="1">
    <source>
        <dbReference type="ARBA" id="ARBA00010928"/>
    </source>
</evidence>
<dbReference type="EMBL" id="JBHRZI010000019">
    <property type="protein sequence ID" value="MFC3894644.1"/>
    <property type="molecule type" value="Genomic_DNA"/>
</dbReference>
<dbReference type="SUPFAM" id="SSF55347">
    <property type="entry name" value="Glyceraldehyde-3-phosphate dehydrogenase-like, C-terminal domain"/>
    <property type="match status" value="1"/>
</dbReference>
<comment type="similarity">
    <text evidence="1">Belongs to the Gfo/Idh/MocA family.</text>
</comment>
<dbReference type="Pfam" id="PF01408">
    <property type="entry name" value="GFO_IDH_MocA"/>
    <property type="match status" value="1"/>
</dbReference>
<accession>A0ABV8BY48</accession>
<reference evidence="5" key="1">
    <citation type="journal article" date="2019" name="Int. J. Syst. Evol. Microbiol.">
        <title>The Global Catalogue of Microorganisms (GCM) 10K type strain sequencing project: providing services to taxonomists for standard genome sequencing and annotation.</title>
        <authorList>
            <consortium name="The Broad Institute Genomics Platform"/>
            <consortium name="The Broad Institute Genome Sequencing Center for Infectious Disease"/>
            <person name="Wu L."/>
            <person name="Ma J."/>
        </authorList>
    </citation>
    <scope>NUCLEOTIDE SEQUENCE [LARGE SCALE GENOMIC DNA]</scope>
    <source>
        <strain evidence="5">CGMCC 4.7405</strain>
    </source>
</reference>
<evidence type="ECO:0000313" key="4">
    <source>
        <dbReference type="EMBL" id="MFC3894644.1"/>
    </source>
</evidence>